<dbReference type="AlphaFoldDB" id="A0A9W7CN26"/>
<protein>
    <submittedName>
        <fullName evidence="2">Unnamed protein product</fullName>
    </submittedName>
</protein>
<feature type="transmembrane region" description="Helical" evidence="1">
    <location>
        <begin position="157"/>
        <end position="176"/>
    </location>
</feature>
<reference evidence="2" key="1">
    <citation type="submission" date="2023-04" db="EMBL/GenBank/DDBJ databases">
        <title>Phytophthora lilii NBRC 32176.</title>
        <authorList>
            <person name="Ichikawa N."/>
            <person name="Sato H."/>
            <person name="Tonouchi N."/>
        </authorList>
    </citation>
    <scope>NUCLEOTIDE SEQUENCE</scope>
    <source>
        <strain evidence="2">NBRC 32176</strain>
    </source>
</reference>
<evidence type="ECO:0000256" key="1">
    <source>
        <dbReference type="SAM" id="Phobius"/>
    </source>
</evidence>
<evidence type="ECO:0000313" key="3">
    <source>
        <dbReference type="Proteomes" id="UP001165083"/>
    </source>
</evidence>
<dbReference type="OrthoDB" id="126268at2759"/>
<name>A0A9W7CN26_9STRA</name>
<dbReference type="Proteomes" id="UP001165083">
    <property type="component" value="Unassembled WGS sequence"/>
</dbReference>
<keyword evidence="1" id="KW-1133">Transmembrane helix</keyword>
<keyword evidence="1" id="KW-0812">Transmembrane</keyword>
<accession>A0A9W7CN26</accession>
<organism evidence="2 3">
    <name type="scientific">Phytophthora lilii</name>
    <dbReference type="NCBI Taxonomy" id="2077276"/>
    <lineage>
        <taxon>Eukaryota</taxon>
        <taxon>Sar</taxon>
        <taxon>Stramenopiles</taxon>
        <taxon>Oomycota</taxon>
        <taxon>Peronosporomycetes</taxon>
        <taxon>Peronosporales</taxon>
        <taxon>Peronosporaceae</taxon>
        <taxon>Phytophthora</taxon>
    </lineage>
</organism>
<keyword evidence="1" id="KW-0472">Membrane</keyword>
<sequence>MLKDSVENAQALEQNLQQQVQELARAMPKMLVLTRNLQYDSAQDDCMFSQMNQSVDDQYRNMKNVFQNVGLDRATTSDIADACIWRSESVYLKAGDTDMLKFRSRMLKPFGVCTLEKAFWRYVQTPAPQLDPGTAKLVRLYAKLLSDAFPSVKYFEVTVYILCCLIGTFSIFQVCFQKLPLDGRLESLFKNMKAL</sequence>
<proteinExistence type="predicted"/>
<comment type="caution">
    <text evidence="2">The sequence shown here is derived from an EMBL/GenBank/DDBJ whole genome shotgun (WGS) entry which is preliminary data.</text>
</comment>
<evidence type="ECO:0000313" key="2">
    <source>
        <dbReference type="EMBL" id="GMF34263.1"/>
    </source>
</evidence>
<keyword evidence="3" id="KW-1185">Reference proteome</keyword>
<gene>
    <name evidence="2" type="ORF">Plil01_001459900</name>
</gene>
<dbReference type="EMBL" id="BSXW01001168">
    <property type="protein sequence ID" value="GMF34263.1"/>
    <property type="molecule type" value="Genomic_DNA"/>
</dbReference>